<dbReference type="KEGG" id="apb:SAR116_1280"/>
<gene>
    <name evidence="1" type="ordered locus">SAR116_1280</name>
</gene>
<evidence type="ECO:0000313" key="2">
    <source>
        <dbReference type="Proteomes" id="UP000007460"/>
    </source>
</evidence>
<proteinExistence type="predicted"/>
<name>D5BTC6_PUNMI</name>
<dbReference type="HOGENOM" id="CLU_2289284_0_0_5"/>
<sequence>MKSSFTECFVAEIDEMIKDELGADVFCLPPSGYDYDGEVKPIYSTHSEHYLVFLLKILPASGKPKFMNIYCSDGGVFAHRSKLKDDSSELMFPTEEGWTEF</sequence>
<reference evidence="1 2" key="1">
    <citation type="journal article" date="2010" name="J. Bacteriol.">
        <title>Complete genome sequence of "Candidatus Puniceispirillum marinum" IMCC1322, a representative of the SAR116 clade in the Alphaproteobacteria.</title>
        <authorList>
            <person name="Oh H.M."/>
            <person name="Kwon K.K."/>
            <person name="Kang I."/>
            <person name="Kang S.G."/>
            <person name="Lee J.H."/>
            <person name="Kim S.J."/>
            <person name="Cho J.C."/>
        </authorList>
    </citation>
    <scope>NUCLEOTIDE SEQUENCE [LARGE SCALE GENOMIC DNA]</scope>
    <source>
        <strain evidence="1 2">IMCC1322</strain>
    </source>
</reference>
<dbReference type="AlphaFoldDB" id="D5BTC6"/>
<dbReference type="EMBL" id="CP001751">
    <property type="protein sequence ID" value="ADE39523.1"/>
    <property type="molecule type" value="Genomic_DNA"/>
</dbReference>
<dbReference type="STRING" id="488538.SAR116_1280"/>
<accession>D5BTC6</accession>
<organism evidence="1 2">
    <name type="scientific">Puniceispirillum marinum (strain IMCC1322)</name>
    <dbReference type="NCBI Taxonomy" id="488538"/>
    <lineage>
        <taxon>Bacteria</taxon>
        <taxon>Pseudomonadati</taxon>
        <taxon>Pseudomonadota</taxon>
        <taxon>Alphaproteobacteria</taxon>
        <taxon>Candidatus Puniceispirillales</taxon>
        <taxon>Candidatus Puniceispirillaceae</taxon>
        <taxon>Candidatus Puniceispirillum</taxon>
    </lineage>
</organism>
<protein>
    <submittedName>
        <fullName evidence="1">Large extracellular alpha-helical protein</fullName>
    </submittedName>
</protein>
<dbReference type="RefSeq" id="WP_013046150.1">
    <property type="nucleotide sequence ID" value="NC_014010.1"/>
</dbReference>
<keyword evidence="2" id="KW-1185">Reference proteome</keyword>
<dbReference type="Proteomes" id="UP000007460">
    <property type="component" value="Chromosome"/>
</dbReference>
<evidence type="ECO:0000313" key="1">
    <source>
        <dbReference type="EMBL" id="ADE39523.1"/>
    </source>
</evidence>